<comment type="caution">
    <text evidence="2">The sequence shown here is derived from an EMBL/GenBank/DDBJ whole genome shotgun (WGS) entry which is preliminary data.</text>
</comment>
<dbReference type="EMBL" id="JAFREP010000037">
    <property type="protein sequence ID" value="MBO1322469.1"/>
    <property type="molecule type" value="Genomic_DNA"/>
</dbReference>
<organism evidence="2 3">
    <name type="scientific">Acanthopleuribacter pedis</name>
    <dbReference type="NCBI Taxonomy" id="442870"/>
    <lineage>
        <taxon>Bacteria</taxon>
        <taxon>Pseudomonadati</taxon>
        <taxon>Acidobacteriota</taxon>
        <taxon>Holophagae</taxon>
        <taxon>Acanthopleuribacterales</taxon>
        <taxon>Acanthopleuribacteraceae</taxon>
        <taxon>Acanthopleuribacter</taxon>
    </lineage>
</organism>
<dbReference type="RefSeq" id="WP_207862442.1">
    <property type="nucleotide sequence ID" value="NZ_JAFREP010000037.1"/>
</dbReference>
<dbReference type="PANTHER" id="PTHR35580:SF1">
    <property type="entry name" value="PHYTASE-LIKE DOMAIN-CONTAINING PROTEIN"/>
    <property type="match status" value="1"/>
</dbReference>
<dbReference type="Pfam" id="PF06739">
    <property type="entry name" value="SBBP"/>
    <property type="match status" value="1"/>
</dbReference>
<protein>
    <submittedName>
        <fullName evidence="2">SBBP repeat-containing protein</fullName>
    </submittedName>
</protein>
<evidence type="ECO:0000313" key="3">
    <source>
        <dbReference type="Proteomes" id="UP000664417"/>
    </source>
</evidence>
<name>A0A8J7U6Z7_9BACT</name>
<evidence type="ECO:0000256" key="1">
    <source>
        <dbReference type="SAM" id="MobiDB-lite"/>
    </source>
</evidence>
<accession>A0A8J7U6Z7</accession>
<evidence type="ECO:0000313" key="2">
    <source>
        <dbReference type="EMBL" id="MBO1322469.1"/>
    </source>
</evidence>
<sequence>MTGYTEDPLFPTTPGAYDESHNGGRDAFVSALQADGSALVYSTLLGESGRDAGTAIALDAAGNAYIAGKTSSRTFPTTPGVFDPTSNGSADAFITKPPRCRPPPR</sequence>
<gene>
    <name evidence="2" type="ORF">J3U88_28610</name>
</gene>
<dbReference type="Proteomes" id="UP000664417">
    <property type="component" value="Unassembled WGS sequence"/>
</dbReference>
<feature type="region of interest" description="Disordered" evidence="1">
    <location>
        <begin position="1"/>
        <end position="22"/>
    </location>
</feature>
<reference evidence="2" key="1">
    <citation type="submission" date="2021-03" db="EMBL/GenBank/DDBJ databases">
        <authorList>
            <person name="Wang G."/>
        </authorList>
    </citation>
    <scope>NUCLEOTIDE SEQUENCE</scope>
    <source>
        <strain evidence="2">KCTC 12899</strain>
    </source>
</reference>
<dbReference type="InterPro" id="IPR052918">
    <property type="entry name" value="Motility_Chemotaxis_Reg"/>
</dbReference>
<dbReference type="PANTHER" id="PTHR35580">
    <property type="entry name" value="CELL SURFACE GLYCOPROTEIN (S-LAYER PROTEIN)-LIKE PROTEIN"/>
    <property type="match status" value="1"/>
</dbReference>
<dbReference type="AlphaFoldDB" id="A0A8J7U6Z7"/>
<keyword evidence="3" id="KW-1185">Reference proteome</keyword>
<proteinExistence type="predicted"/>
<dbReference type="InterPro" id="IPR010620">
    <property type="entry name" value="SBBP_repeat"/>
</dbReference>
<feature type="region of interest" description="Disordered" evidence="1">
    <location>
        <begin position="73"/>
        <end position="105"/>
    </location>
</feature>